<evidence type="ECO:0000313" key="2">
    <source>
        <dbReference type="EMBL" id="AND69598.1"/>
    </source>
</evidence>
<protein>
    <submittedName>
        <fullName evidence="2">Uncharacterized protein</fullName>
    </submittedName>
</protein>
<dbReference type="Proteomes" id="UP000077255">
    <property type="component" value="Chromosome"/>
</dbReference>
<proteinExistence type="predicted"/>
<feature type="compositionally biased region" description="Basic residues" evidence="1">
    <location>
        <begin position="7"/>
        <end position="19"/>
    </location>
</feature>
<dbReference type="AlphaFoldDB" id="A0A160N2H0"/>
<keyword evidence="3" id="KW-1185">Reference proteome</keyword>
<feature type="region of interest" description="Disordered" evidence="1">
    <location>
        <begin position="1"/>
        <end position="24"/>
    </location>
</feature>
<evidence type="ECO:0000313" key="3">
    <source>
        <dbReference type="Proteomes" id="UP000077255"/>
    </source>
</evidence>
<gene>
    <name evidence="2" type="ORF">ATSB10_21440</name>
</gene>
<sequence length="45" mass="5443">MGNQPSRIRRMGVRPPRTKVRWDGSRQRRLLSSFTRVNIDHRLRV</sequence>
<organism evidence="2 3">
    <name type="scientific">Dyella thiooxydans</name>
    <dbReference type="NCBI Taxonomy" id="445710"/>
    <lineage>
        <taxon>Bacteria</taxon>
        <taxon>Pseudomonadati</taxon>
        <taxon>Pseudomonadota</taxon>
        <taxon>Gammaproteobacteria</taxon>
        <taxon>Lysobacterales</taxon>
        <taxon>Rhodanobacteraceae</taxon>
        <taxon>Dyella</taxon>
    </lineage>
</organism>
<dbReference type="PATRIC" id="fig|445710.3.peg.2142"/>
<dbReference type="STRING" id="445710.ATSB10_21440"/>
<name>A0A160N2H0_9GAMM</name>
<accession>A0A160N2H0</accession>
<dbReference type="KEGG" id="dtx:ATSB10_21440"/>
<evidence type="ECO:0000256" key="1">
    <source>
        <dbReference type="SAM" id="MobiDB-lite"/>
    </source>
</evidence>
<reference evidence="2 3" key="1">
    <citation type="submission" date="2016-02" db="EMBL/GenBank/DDBJ databases">
        <title>Complete genome sequencing and analysis of ATSB10, Dyella thiooxydans isolated from rhizosphere soil of sunflower (Helianthus annuus L.).</title>
        <authorList>
            <person name="Lee Y."/>
            <person name="Hwangbo K."/>
            <person name="Chung H."/>
            <person name="Yoo J."/>
            <person name="Kim K.Y."/>
            <person name="Sa T.M."/>
            <person name="Um Y."/>
            <person name="Madhaiyan M."/>
        </authorList>
    </citation>
    <scope>NUCLEOTIDE SEQUENCE [LARGE SCALE GENOMIC DNA]</scope>
    <source>
        <strain evidence="2 3">ATSB10</strain>
    </source>
</reference>
<dbReference type="EMBL" id="CP014841">
    <property type="protein sequence ID" value="AND69598.1"/>
    <property type="molecule type" value="Genomic_DNA"/>
</dbReference>